<dbReference type="Pfam" id="PF07731">
    <property type="entry name" value="Cu-oxidase_2"/>
    <property type="match status" value="1"/>
</dbReference>
<dbReference type="Pfam" id="PF07732">
    <property type="entry name" value="Cu-oxidase_3"/>
    <property type="match status" value="1"/>
</dbReference>
<feature type="domain" description="Plastocyanin-like" evidence="7">
    <location>
        <begin position="78"/>
        <end position="183"/>
    </location>
</feature>
<feature type="domain" description="Plastocyanin-like" evidence="5">
    <location>
        <begin position="269"/>
        <end position="366"/>
    </location>
</feature>
<evidence type="ECO:0000313" key="9">
    <source>
        <dbReference type="Proteomes" id="UP000255082"/>
    </source>
</evidence>
<dbReference type="PROSITE" id="PS00079">
    <property type="entry name" value="MULTICOPPER_OXIDASE1"/>
    <property type="match status" value="1"/>
</dbReference>
<evidence type="ECO:0000259" key="7">
    <source>
        <dbReference type="Pfam" id="PF07732"/>
    </source>
</evidence>
<evidence type="ECO:0000259" key="6">
    <source>
        <dbReference type="Pfam" id="PF07731"/>
    </source>
</evidence>
<evidence type="ECO:0000256" key="1">
    <source>
        <dbReference type="ARBA" id="ARBA00022723"/>
    </source>
</evidence>
<evidence type="ECO:0000256" key="3">
    <source>
        <dbReference type="ARBA" id="ARBA00023008"/>
    </source>
</evidence>
<dbReference type="GO" id="GO:0005507">
    <property type="term" value="F:copper ion binding"/>
    <property type="evidence" value="ECO:0007669"/>
    <property type="project" value="InterPro"/>
</dbReference>
<dbReference type="Pfam" id="PF00394">
    <property type="entry name" value="Cu-oxidase"/>
    <property type="match status" value="1"/>
</dbReference>
<dbReference type="AlphaFoldDB" id="A0A378X3U0"/>
<reference evidence="8 9" key="1">
    <citation type="submission" date="2018-06" db="EMBL/GenBank/DDBJ databases">
        <authorList>
            <consortium name="Pathogen Informatics"/>
            <person name="Doyle S."/>
        </authorList>
    </citation>
    <scope>NUCLEOTIDE SEQUENCE [LARGE SCALE GENOMIC DNA]</scope>
    <source>
        <strain evidence="8 9">NCTC13184</strain>
    </source>
</reference>
<accession>A0A378X3U0</accession>
<dbReference type="GO" id="GO:0016491">
    <property type="term" value="F:oxidoreductase activity"/>
    <property type="evidence" value="ECO:0007669"/>
    <property type="project" value="UniProtKB-KW"/>
</dbReference>
<evidence type="ECO:0000313" key="8">
    <source>
        <dbReference type="EMBL" id="SUA47495.1"/>
    </source>
</evidence>
<dbReference type="SUPFAM" id="SSF49503">
    <property type="entry name" value="Cupredoxins"/>
    <property type="match status" value="3"/>
</dbReference>
<dbReference type="OrthoDB" id="345021at2"/>
<dbReference type="PROSITE" id="PS51257">
    <property type="entry name" value="PROKAR_LIPOPROTEIN"/>
    <property type="match status" value="1"/>
</dbReference>
<gene>
    <name evidence="8" type="primary">copA_4</name>
    <name evidence="8" type="ORF">NCTC13184_06036</name>
</gene>
<dbReference type="CDD" id="cd13861">
    <property type="entry name" value="CuRO_1_CumA_like"/>
    <property type="match status" value="1"/>
</dbReference>
<dbReference type="Gene3D" id="2.60.40.420">
    <property type="entry name" value="Cupredoxins - blue copper proteins"/>
    <property type="match status" value="3"/>
</dbReference>
<dbReference type="PANTHER" id="PTHR11709">
    <property type="entry name" value="MULTI-COPPER OXIDASE"/>
    <property type="match status" value="1"/>
</dbReference>
<dbReference type="InterPro" id="IPR008972">
    <property type="entry name" value="Cupredoxin"/>
</dbReference>
<dbReference type="InterPro" id="IPR001117">
    <property type="entry name" value="Cu-oxidase_2nd"/>
</dbReference>
<dbReference type="InterPro" id="IPR006311">
    <property type="entry name" value="TAT_signal"/>
</dbReference>
<dbReference type="InterPro" id="IPR011707">
    <property type="entry name" value="Cu-oxidase-like_N"/>
</dbReference>
<dbReference type="InterPro" id="IPR033138">
    <property type="entry name" value="Cu_oxidase_CS"/>
</dbReference>
<feature type="signal peptide" evidence="4">
    <location>
        <begin position="1"/>
        <end position="30"/>
    </location>
</feature>
<keyword evidence="1" id="KW-0479">Metal-binding</keyword>
<evidence type="ECO:0000256" key="2">
    <source>
        <dbReference type="ARBA" id="ARBA00023002"/>
    </source>
</evidence>
<feature type="domain" description="Plastocyanin-like" evidence="6">
    <location>
        <begin position="415"/>
        <end position="518"/>
    </location>
</feature>
<protein>
    <submittedName>
        <fullName evidence="8">Copper resistance protein A</fullName>
    </submittedName>
</protein>
<organism evidence="8 9">
    <name type="scientific">Nocardia africana</name>
    <dbReference type="NCBI Taxonomy" id="134964"/>
    <lineage>
        <taxon>Bacteria</taxon>
        <taxon>Bacillati</taxon>
        <taxon>Actinomycetota</taxon>
        <taxon>Actinomycetes</taxon>
        <taxon>Mycobacteriales</taxon>
        <taxon>Nocardiaceae</taxon>
        <taxon>Nocardia</taxon>
    </lineage>
</organism>
<keyword evidence="3" id="KW-0186">Copper</keyword>
<feature type="chain" id="PRO_5016573439" evidence="4">
    <location>
        <begin position="31"/>
        <end position="522"/>
    </location>
</feature>
<evidence type="ECO:0000259" key="5">
    <source>
        <dbReference type="Pfam" id="PF00394"/>
    </source>
</evidence>
<keyword evidence="2" id="KW-0560">Oxidoreductase</keyword>
<sequence length="522" mass="56083">MSSRNFPQPPMTRRGFLALGTGIATAAALAACSNNSSSSPTLVQPDSEAVEAAENARRAADAQVHQVALRAAPTTIDLGGVQVQTWSYDGNLPGREIRLTRGQVLRADLTNALPAPTTIHWHGIALRNNMDGMVDLTQAPVAPNGGTFRYEFTVPDAGTYFFHPHVGVQLDRGLYAPLIIEDLSDGKDYDLEAVVVLDDWLDGVNGRNPDQELKQLQDKGMAGMSMGGMSSSGMDHGTMPGMSMGNSAPTDPNAPLGSDTGDVKDYPYYLINGRIGADPVTFSGKPGQRMRLRIINAGGDTAFRVAVGGHHMRVTHSDGYPVQPVTTSSLLLGMGERYDVVVDLADGVFPLVASAEGKAGQGFALIRTGGGAPPPADVRPVELSEPPLTADRLVAVDAVRLPKRAPDKTLDVSLGQDMNKYVWTINGKAYPDHTPLDITQGQRVRLRFVNQTMMWHPMHLHGHTFQVVNATGTGPRKDTSIVLPMQTVEVDVQADNPGQWMLHCHNVYHGEAGMMTVLSYVQ</sequence>
<evidence type="ECO:0000256" key="4">
    <source>
        <dbReference type="SAM" id="SignalP"/>
    </source>
</evidence>
<dbReference type="CDD" id="cd13870">
    <property type="entry name" value="CuRO_2_CopA_like_1"/>
    <property type="match status" value="1"/>
</dbReference>
<keyword evidence="4" id="KW-0732">Signal</keyword>
<dbReference type="RefSeq" id="WP_128145535.1">
    <property type="nucleotide sequence ID" value="NZ_UGRU01000001.1"/>
</dbReference>
<dbReference type="Proteomes" id="UP000255082">
    <property type="component" value="Unassembled WGS sequence"/>
</dbReference>
<name>A0A378X3U0_9NOCA</name>
<dbReference type="InterPro" id="IPR034279">
    <property type="entry name" value="CuRO_3_CopA"/>
</dbReference>
<dbReference type="InterPro" id="IPR011706">
    <property type="entry name" value="Cu-oxidase_C"/>
</dbReference>
<proteinExistence type="predicted"/>
<dbReference type="InterPro" id="IPR045087">
    <property type="entry name" value="Cu-oxidase_fam"/>
</dbReference>
<dbReference type="InterPro" id="IPR002355">
    <property type="entry name" value="Cu_oxidase_Cu_BS"/>
</dbReference>
<dbReference type="PROSITE" id="PS51318">
    <property type="entry name" value="TAT"/>
    <property type="match status" value="1"/>
</dbReference>
<dbReference type="EMBL" id="UGRU01000001">
    <property type="protein sequence ID" value="SUA47495.1"/>
    <property type="molecule type" value="Genomic_DNA"/>
</dbReference>
<dbReference type="CDD" id="cd13896">
    <property type="entry name" value="CuRO_3_CopA"/>
    <property type="match status" value="1"/>
</dbReference>
<dbReference type="PANTHER" id="PTHR11709:SF394">
    <property type="entry name" value="FI03373P-RELATED"/>
    <property type="match status" value="1"/>
</dbReference>
<dbReference type="PROSITE" id="PS00080">
    <property type="entry name" value="MULTICOPPER_OXIDASE2"/>
    <property type="match status" value="1"/>
</dbReference>